<dbReference type="InterPro" id="IPR051259">
    <property type="entry name" value="rRNA_Methyltransferase"/>
</dbReference>
<name>A0A1J1DW62_9FLAO</name>
<keyword evidence="3 6" id="KW-0808">Transferase</keyword>
<evidence type="ECO:0000313" key="6">
    <source>
        <dbReference type="EMBL" id="BAV94103.1"/>
    </source>
</evidence>
<evidence type="ECO:0000259" key="4">
    <source>
        <dbReference type="Pfam" id="PF00588"/>
    </source>
</evidence>
<dbReference type="Pfam" id="PF22435">
    <property type="entry name" value="MRM3-like_sub_bind"/>
    <property type="match status" value="1"/>
</dbReference>
<organism evidence="6 7">
    <name type="scientific">Ichthyobacterium seriolicida</name>
    <dbReference type="NCBI Taxonomy" id="242600"/>
    <lineage>
        <taxon>Bacteria</taxon>
        <taxon>Pseudomonadati</taxon>
        <taxon>Bacteroidota</taxon>
        <taxon>Flavobacteriia</taxon>
        <taxon>Flavobacteriales</taxon>
        <taxon>Ichthyobacteriaceae</taxon>
        <taxon>Ichthyobacterium</taxon>
    </lineage>
</organism>
<accession>A0A1J1DW62</accession>
<gene>
    <name evidence="6" type="ORF">JBKA6_0090</name>
</gene>
<dbReference type="InterPro" id="IPR029064">
    <property type="entry name" value="Ribosomal_eL30-like_sf"/>
</dbReference>
<evidence type="ECO:0000256" key="1">
    <source>
        <dbReference type="ARBA" id="ARBA00007228"/>
    </source>
</evidence>
<dbReference type="Pfam" id="PF00588">
    <property type="entry name" value="SpoU_methylase"/>
    <property type="match status" value="1"/>
</dbReference>
<dbReference type="GO" id="GO:0008173">
    <property type="term" value="F:RNA methyltransferase activity"/>
    <property type="evidence" value="ECO:0007669"/>
    <property type="project" value="InterPro"/>
</dbReference>
<dbReference type="AlphaFoldDB" id="A0A1J1DW62"/>
<dbReference type="SUPFAM" id="SSF55315">
    <property type="entry name" value="L30e-like"/>
    <property type="match status" value="1"/>
</dbReference>
<dbReference type="Gene3D" id="3.40.1280.10">
    <property type="match status" value="1"/>
</dbReference>
<evidence type="ECO:0000259" key="5">
    <source>
        <dbReference type="Pfam" id="PF22435"/>
    </source>
</evidence>
<comment type="similarity">
    <text evidence="1">Belongs to the class IV-like SAM-binding methyltransferase superfamily. RNA methyltransferase TrmH family.</text>
</comment>
<evidence type="ECO:0000256" key="2">
    <source>
        <dbReference type="ARBA" id="ARBA00022603"/>
    </source>
</evidence>
<reference evidence="6 7" key="1">
    <citation type="submission" date="2014-03" db="EMBL/GenBank/DDBJ databases">
        <title>complete genome sequence of Flavobacteriaceae bacterium JBKA-6.</title>
        <authorList>
            <person name="Takano T."/>
            <person name="Nakamura Y."/>
            <person name="Takuma S."/>
            <person name="Yasuike M."/>
            <person name="Matsuyama T."/>
            <person name="Sakai T."/>
            <person name="Fujiwara A."/>
            <person name="Kimoto K."/>
            <person name="Fukuda Y."/>
            <person name="Kondo H."/>
            <person name="Hirono I."/>
            <person name="Nakayasu C."/>
        </authorList>
    </citation>
    <scope>NUCLEOTIDE SEQUENCE [LARGE SCALE GENOMIC DNA]</scope>
    <source>
        <strain evidence="6 7">JBKA-6</strain>
    </source>
</reference>
<dbReference type="PANTHER" id="PTHR43191:SF2">
    <property type="entry name" value="RRNA METHYLTRANSFERASE 3, MITOCHONDRIAL"/>
    <property type="match status" value="1"/>
</dbReference>
<dbReference type="KEGG" id="ise:JBKA6_0090"/>
<dbReference type="CDD" id="cd18109">
    <property type="entry name" value="SpoU-like_RNA-MTase"/>
    <property type="match status" value="1"/>
</dbReference>
<dbReference type="InterPro" id="IPR053888">
    <property type="entry name" value="MRM3-like_sub_bind"/>
</dbReference>
<evidence type="ECO:0000256" key="3">
    <source>
        <dbReference type="ARBA" id="ARBA00022679"/>
    </source>
</evidence>
<feature type="domain" description="tRNA/rRNA methyltransferase SpoU type" evidence="4">
    <location>
        <begin position="105"/>
        <end position="241"/>
    </location>
</feature>
<keyword evidence="2 6" id="KW-0489">Methyltransferase</keyword>
<dbReference type="Proteomes" id="UP000243197">
    <property type="component" value="Chromosome"/>
</dbReference>
<sequence>MNRAYISLIRGLREKKNRLETGFFMAEGKKIVKEMLFSHFSLEMMFLLENSDFLKNDIDKIPRDKISIIDEKYLSRISLLKTPDTVLAIFKIPSDKEISIGNNELILALDGINNPSNLGAIIRVCDWFGIKKILCSENTVDVYNPKVIQSSMASIIRVDVHYTNLLEFLSDKKEDVFISSLDGENIYNAKLPSSGILIMGNESVGVSKDLSRLSNNRVSIPKFGMKKIDSLNVAVATGILLSEFRRKNN</sequence>
<dbReference type="EMBL" id="AP014564">
    <property type="protein sequence ID" value="BAV94103.1"/>
    <property type="molecule type" value="Genomic_DNA"/>
</dbReference>
<feature type="domain" description="MRM3-like substrate binding" evidence="5">
    <location>
        <begin position="6"/>
        <end position="88"/>
    </location>
</feature>
<dbReference type="GO" id="GO:0006396">
    <property type="term" value="P:RNA processing"/>
    <property type="evidence" value="ECO:0007669"/>
    <property type="project" value="InterPro"/>
</dbReference>
<dbReference type="RefSeq" id="WP_096684697.1">
    <property type="nucleotide sequence ID" value="NZ_AP014564.1"/>
</dbReference>
<dbReference type="GO" id="GO:0032259">
    <property type="term" value="P:methylation"/>
    <property type="evidence" value="ECO:0007669"/>
    <property type="project" value="UniProtKB-KW"/>
</dbReference>
<evidence type="ECO:0000313" key="7">
    <source>
        <dbReference type="Proteomes" id="UP000243197"/>
    </source>
</evidence>
<dbReference type="GO" id="GO:0003723">
    <property type="term" value="F:RNA binding"/>
    <property type="evidence" value="ECO:0007669"/>
    <property type="project" value="InterPro"/>
</dbReference>
<dbReference type="InterPro" id="IPR001537">
    <property type="entry name" value="SpoU_MeTrfase"/>
</dbReference>
<protein>
    <submittedName>
        <fullName evidence="6">RNA methyltransferase, TrmH family</fullName>
    </submittedName>
</protein>
<dbReference type="SUPFAM" id="SSF75217">
    <property type="entry name" value="alpha/beta knot"/>
    <property type="match status" value="1"/>
</dbReference>
<dbReference type="InterPro" id="IPR029028">
    <property type="entry name" value="Alpha/beta_knot_MTases"/>
</dbReference>
<dbReference type="PANTHER" id="PTHR43191">
    <property type="entry name" value="RRNA METHYLTRANSFERASE 3"/>
    <property type="match status" value="1"/>
</dbReference>
<dbReference type="InterPro" id="IPR029026">
    <property type="entry name" value="tRNA_m1G_MTases_N"/>
</dbReference>
<proteinExistence type="inferred from homology"/>
<keyword evidence="7" id="KW-1185">Reference proteome</keyword>
<dbReference type="Gene3D" id="3.30.1330.30">
    <property type="match status" value="1"/>
</dbReference>
<dbReference type="OrthoDB" id="9785673at2"/>